<dbReference type="STRING" id="53406.SAMN05421553_1768"/>
<evidence type="ECO:0000256" key="4">
    <source>
        <dbReference type="SAM" id="SignalP"/>
    </source>
</evidence>
<dbReference type="InterPro" id="IPR028082">
    <property type="entry name" value="Peripla_BP_I"/>
</dbReference>
<evidence type="ECO:0000259" key="5">
    <source>
        <dbReference type="Pfam" id="PF13407"/>
    </source>
</evidence>
<dbReference type="PANTHER" id="PTHR46847:SF1">
    <property type="entry name" value="D-ALLOSE-BINDING PERIPLASMIC PROTEIN-RELATED"/>
    <property type="match status" value="1"/>
</dbReference>
<dbReference type="AlphaFoldDB" id="A0A1H4WW99"/>
<feature type="chain" id="PRO_5017210055" evidence="4">
    <location>
        <begin position="20"/>
        <end position="343"/>
    </location>
</feature>
<proteinExistence type="inferred from homology"/>
<comment type="similarity">
    <text evidence="2">Belongs to the bacterial solute-binding protein 2 family.</text>
</comment>
<dbReference type="Proteomes" id="UP000242849">
    <property type="component" value="Unassembled WGS sequence"/>
</dbReference>
<protein>
    <submittedName>
        <fullName evidence="6">Monosaccharide ABC transporter substrate-binding protein, CUT2 family</fullName>
    </submittedName>
</protein>
<dbReference type="Pfam" id="PF13407">
    <property type="entry name" value="Peripla_BP_4"/>
    <property type="match status" value="1"/>
</dbReference>
<dbReference type="InterPro" id="IPR025997">
    <property type="entry name" value="SBP_2_dom"/>
</dbReference>
<evidence type="ECO:0000256" key="3">
    <source>
        <dbReference type="ARBA" id="ARBA00022729"/>
    </source>
</evidence>
<dbReference type="EMBL" id="FNSC01000001">
    <property type="protein sequence ID" value="SEC96804.1"/>
    <property type="molecule type" value="Genomic_DNA"/>
</dbReference>
<reference evidence="7" key="1">
    <citation type="submission" date="2016-10" db="EMBL/GenBank/DDBJ databases">
        <authorList>
            <person name="Varghese N."/>
            <person name="Submissions S."/>
        </authorList>
    </citation>
    <scope>NUCLEOTIDE SEQUENCE [LARGE SCALE GENOMIC DNA]</scope>
    <source>
        <strain evidence="7">DSM 12111</strain>
    </source>
</reference>
<sequence>MRAICFTLCWLWISGQAWATDWYPVEVLADGVSQQYQPLSQAAKPWRVCALLPHGKDRYWWGVACGLDEEAARQGVRLGIYEAGGYENPQVQAQQLRTCQQRNADAYVIAAIDAQALCASIAQLVEQGKPVIDLVNGIACPGLSASSSVDFADMTGAALTYIDDHRSPGPFSLGWLPGPQGAGWVLDSEKTLRQAEQSKPMTVQHGGYGPVDRASQAQLVRELLRQHPRLDYLLGNAEAAGFAAQLVQTSGQNYQARVLATYTTERIVEQIRDGFIVAAPTDSPVLQARIAVDLAVRALEGRAHARRVGPMIEMLDQASLEQFDISRLMPPPEHWMIRRELPQ</sequence>
<keyword evidence="3 4" id="KW-0732">Signal</keyword>
<dbReference type="SUPFAM" id="SSF53822">
    <property type="entry name" value="Periplasmic binding protein-like I"/>
    <property type="match status" value="1"/>
</dbReference>
<keyword evidence="7" id="KW-1185">Reference proteome</keyword>
<feature type="signal peptide" evidence="4">
    <location>
        <begin position="1"/>
        <end position="19"/>
    </location>
</feature>
<dbReference type="GO" id="GO:0030246">
    <property type="term" value="F:carbohydrate binding"/>
    <property type="evidence" value="ECO:0007669"/>
    <property type="project" value="UniProtKB-ARBA"/>
</dbReference>
<dbReference type="PANTHER" id="PTHR46847">
    <property type="entry name" value="D-ALLOSE-BINDING PERIPLASMIC PROTEIN-RELATED"/>
    <property type="match status" value="1"/>
</dbReference>
<dbReference type="OrthoDB" id="9773673at2"/>
<evidence type="ECO:0000313" key="6">
    <source>
        <dbReference type="EMBL" id="SEC96804.1"/>
    </source>
</evidence>
<evidence type="ECO:0000256" key="1">
    <source>
        <dbReference type="ARBA" id="ARBA00004196"/>
    </source>
</evidence>
<dbReference type="GO" id="GO:0030313">
    <property type="term" value="C:cell envelope"/>
    <property type="evidence" value="ECO:0007669"/>
    <property type="project" value="UniProtKB-SubCell"/>
</dbReference>
<dbReference type="GO" id="GO:0055085">
    <property type="term" value="P:transmembrane transport"/>
    <property type="evidence" value="ECO:0007669"/>
    <property type="project" value="UniProtKB-ARBA"/>
</dbReference>
<name>A0A1H4WW99_PSEAG</name>
<evidence type="ECO:0000313" key="7">
    <source>
        <dbReference type="Proteomes" id="UP000242849"/>
    </source>
</evidence>
<comment type="subcellular location">
    <subcellularLocation>
        <location evidence="1">Cell envelope</location>
    </subcellularLocation>
</comment>
<organism evidence="6 7">
    <name type="scientific">Pseudomonas anguilliseptica</name>
    <dbReference type="NCBI Taxonomy" id="53406"/>
    <lineage>
        <taxon>Bacteria</taxon>
        <taxon>Pseudomonadati</taxon>
        <taxon>Pseudomonadota</taxon>
        <taxon>Gammaproteobacteria</taxon>
        <taxon>Pseudomonadales</taxon>
        <taxon>Pseudomonadaceae</taxon>
        <taxon>Pseudomonas</taxon>
    </lineage>
</organism>
<accession>A0A1H4WW99</accession>
<gene>
    <name evidence="6" type="ORF">SAMN05421553_1768</name>
</gene>
<dbReference type="CDD" id="cd06306">
    <property type="entry name" value="PBP1_TorT-like"/>
    <property type="match status" value="1"/>
</dbReference>
<dbReference type="NCBIfam" id="NF008185">
    <property type="entry name" value="PRK10936.1"/>
    <property type="match status" value="1"/>
</dbReference>
<dbReference type="Gene3D" id="3.40.50.2300">
    <property type="match status" value="2"/>
</dbReference>
<feature type="domain" description="Periplasmic binding protein" evidence="5">
    <location>
        <begin position="51"/>
        <end position="302"/>
    </location>
</feature>
<dbReference type="RefSeq" id="WP_090379257.1">
    <property type="nucleotide sequence ID" value="NZ_FNSC01000001.1"/>
</dbReference>
<evidence type="ECO:0000256" key="2">
    <source>
        <dbReference type="ARBA" id="ARBA00007639"/>
    </source>
</evidence>